<protein>
    <submittedName>
        <fullName evidence="3">Uncharacterized protein LOC104605984</fullName>
    </submittedName>
</protein>
<dbReference type="OMA" id="QRHNSFK"/>
<dbReference type="eggNOG" id="ENOG502RZ0I">
    <property type="taxonomic scope" value="Eukaryota"/>
</dbReference>
<dbReference type="SUPFAM" id="SSF51045">
    <property type="entry name" value="WW domain"/>
    <property type="match status" value="1"/>
</dbReference>
<dbReference type="RefSeq" id="XP_010269265.1">
    <property type="nucleotide sequence ID" value="XM_010270963.2"/>
</dbReference>
<feature type="region of interest" description="Disordered" evidence="1">
    <location>
        <begin position="100"/>
        <end position="135"/>
    </location>
</feature>
<evidence type="ECO:0000256" key="1">
    <source>
        <dbReference type="SAM" id="MobiDB-lite"/>
    </source>
</evidence>
<organism evidence="2 3">
    <name type="scientific">Nelumbo nucifera</name>
    <name type="common">Sacred lotus</name>
    <dbReference type="NCBI Taxonomy" id="4432"/>
    <lineage>
        <taxon>Eukaryota</taxon>
        <taxon>Viridiplantae</taxon>
        <taxon>Streptophyta</taxon>
        <taxon>Embryophyta</taxon>
        <taxon>Tracheophyta</taxon>
        <taxon>Spermatophyta</taxon>
        <taxon>Magnoliopsida</taxon>
        <taxon>Proteales</taxon>
        <taxon>Nelumbonaceae</taxon>
        <taxon>Nelumbo</taxon>
    </lineage>
</organism>
<feature type="compositionally biased region" description="Low complexity" evidence="1">
    <location>
        <begin position="124"/>
        <end position="135"/>
    </location>
</feature>
<keyword evidence="2" id="KW-1185">Reference proteome</keyword>
<accession>A0A1U8ASC0</accession>
<reference evidence="3" key="1">
    <citation type="submission" date="2025-08" db="UniProtKB">
        <authorList>
            <consortium name="RefSeq"/>
        </authorList>
    </citation>
    <scope>IDENTIFICATION</scope>
</reference>
<dbReference type="GeneID" id="104605984"/>
<dbReference type="Proteomes" id="UP000189703">
    <property type="component" value="Unplaced"/>
</dbReference>
<dbReference type="OrthoDB" id="1424894at2759"/>
<dbReference type="InParanoid" id="A0A1U8ASC0"/>
<dbReference type="Gene3D" id="2.20.70.10">
    <property type="match status" value="1"/>
</dbReference>
<sequence length="211" mass="23906">MLELEISSKKRRWEEIDVKEDFEKQSKLSKAVVDIELQLERPLPVEWQRCLDIKSGQIHFFNTRTQKRTSKDPRQSPERSSPSSNISLDLELNLTCESLRSRSQSQRDDNSTKSETGDGDLPHNNSNNSIIPPSKNSGSCYGRMAPITPPSWVSSESDEQEMVAAVCKRCHMLVMLCKSSPACPNCKFMHPPDQSPPNLLKPGFRLLCCKD</sequence>
<dbReference type="InterPro" id="IPR051105">
    <property type="entry name" value="WWC/KIBRA_Hippo_Reg"/>
</dbReference>
<name>A0A1U8ASC0_NELNU</name>
<gene>
    <name evidence="3" type="primary">LOC104605984</name>
</gene>
<dbReference type="AlphaFoldDB" id="A0A1U8ASC0"/>
<feature type="region of interest" description="Disordered" evidence="1">
    <location>
        <begin position="62"/>
        <end position="85"/>
    </location>
</feature>
<feature type="compositionally biased region" description="Basic and acidic residues" evidence="1">
    <location>
        <begin position="105"/>
        <end position="116"/>
    </location>
</feature>
<proteinExistence type="predicted"/>
<dbReference type="FunCoup" id="A0A1U8ASC0">
    <property type="interactions" value="916"/>
</dbReference>
<evidence type="ECO:0000313" key="2">
    <source>
        <dbReference type="Proteomes" id="UP000189703"/>
    </source>
</evidence>
<dbReference type="InterPro" id="IPR036020">
    <property type="entry name" value="WW_dom_sf"/>
</dbReference>
<dbReference type="KEGG" id="nnu:104605984"/>
<evidence type="ECO:0000313" key="3">
    <source>
        <dbReference type="RefSeq" id="XP_010269265.1"/>
    </source>
</evidence>
<dbReference type="PANTHER" id="PTHR14791:SF42">
    <property type="entry name" value="F16L1.2 PROTEIN"/>
    <property type="match status" value="1"/>
</dbReference>
<dbReference type="PANTHER" id="PTHR14791">
    <property type="entry name" value="BOMB/KIRA PROTEINS"/>
    <property type="match status" value="1"/>
</dbReference>